<name>A0A7S2DH34_9STRA</name>
<dbReference type="AlphaFoldDB" id="A0A7S2DH34"/>
<reference evidence="2" key="1">
    <citation type="submission" date="2021-01" db="EMBL/GenBank/DDBJ databases">
        <authorList>
            <person name="Corre E."/>
            <person name="Pelletier E."/>
            <person name="Niang G."/>
            <person name="Scheremetjew M."/>
            <person name="Finn R."/>
            <person name="Kale V."/>
            <person name="Holt S."/>
            <person name="Cochrane G."/>
            <person name="Meng A."/>
            <person name="Brown T."/>
            <person name="Cohen L."/>
        </authorList>
    </citation>
    <scope>NUCLEOTIDE SEQUENCE</scope>
    <source>
        <strain evidence="2">CCMP1381</strain>
    </source>
</reference>
<organism evidence="2">
    <name type="scientific">Octactis speculum</name>
    <dbReference type="NCBI Taxonomy" id="3111310"/>
    <lineage>
        <taxon>Eukaryota</taxon>
        <taxon>Sar</taxon>
        <taxon>Stramenopiles</taxon>
        <taxon>Ochrophyta</taxon>
        <taxon>Dictyochophyceae</taxon>
        <taxon>Dictyochales</taxon>
        <taxon>Dictyochaceae</taxon>
        <taxon>Octactis</taxon>
    </lineage>
</organism>
<protein>
    <submittedName>
        <fullName evidence="2">Uncharacterized protein</fullName>
    </submittedName>
</protein>
<sequence length="107" mass="11991">MTTKVWGVRYCPHPRDVDEDANQAMIGRTEGRSTVHREWSAPWLMAGSWVYSRSIRATKSQSSSLESDDTPIVAPVSPSCRDGNTTICPFSKNALPWFDGVTWRVGF</sequence>
<evidence type="ECO:0000313" key="2">
    <source>
        <dbReference type="EMBL" id="CAD9454064.1"/>
    </source>
</evidence>
<dbReference type="EMBL" id="HBGS01043122">
    <property type="protein sequence ID" value="CAD9454064.1"/>
    <property type="molecule type" value="Transcribed_RNA"/>
</dbReference>
<evidence type="ECO:0000256" key="1">
    <source>
        <dbReference type="SAM" id="MobiDB-lite"/>
    </source>
</evidence>
<accession>A0A7S2DH34</accession>
<proteinExistence type="predicted"/>
<feature type="region of interest" description="Disordered" evidence="1">
    <location>
        <begin position="59"/>
        <end position="78"/>
    </location>
</feature>
<gene>
    <name evidence="2" type="ORF">DSPE1174_LOCUS22257</name>
</gene>